<comment type="subcellular location">
    <subcellularLocation>
        <location evidence="1">Membrane</location>
        <topology evidence="1">Multi-pass membrane protein</topology>
    </subcellularLocation>
</comment>
<dbReference type="InterPro" id="IPR007568">
    <property type="entry name" value="RTA1"/>
</dbReference>
<feature type="transmembrane region" description="Helical" evidence="5">
    <location>
        <begin position="128"/>
        <end position="145"/>
    </location>
</feature>
<protein>
    <submittedName>
        <fullName evidence="6">Uncharacterized protein</fullName>
    </submittedName>
</protein>
<feature type="transmembrane region" description="Helical" evidence="5">
    <location>
        <begin position="53"/>
        <end position="75"/>
    </location>
</feature>
<dbReference type="AlphaFoldDB" id="A0AAN7W8Q2"/>
<feature type="transmembrane region" description="Helical" evidence="5">
    <location>
        <begin position="165"/>
        <end position="189"/>
    </location>
</feature>
<dbReference type="PANTHER" id="PTHR31465">
    <property type="entry name" value="PROTEIN RTA1-RELATED"/>
    <property type="match status" value="1"/>
</dbReference>
<evidence type="ECO:0000313" key="7">
    <source>
        <dbReference type="Proteomes" id="UP001310594"/>
    </source>
</evidence>
<keyword evidence="4 5" id="KW-0472">Membrane</keyword>
<feature type="transmembrane region" description="Helical" evidence="5">
    <location>
        <begin position="87"/>
        <end position="107"/>
    </location>
</feature>
<sequence>MLGLRDTAEVTKPDGFEYYHYAPSMAAAILFIVLFAISTSVHMAQMIRSRTWFMIPFVIGGVLETIGYVGRALSANETEGEWTLGPYIIQTLMTLIAPAFLAASIYMELGRIVIMINGEKVLFIRRAWLTKIFVGGDVLSFLMQASGGGMMSGDSISSINMGQTLVVAGLFVQVVFFGLFLIAAGLFHFRILQMPTTKSYELAWWKKHMLSLYVVSGLIFVRSIVRVVEYLQGFDGYIMTHEAFIYVFDATLMIIAVVIMNVIHPGEVAKEVRAAKSGRLEDKDGVGMNLMSA</sequence>
<evidence type="ECO:0000256" key="5">
    <source>
        <dbReference type="SAM" id="Phobius"/>
    </source>
</evidence>
<dbReference type="Proteomes" id="UP001310594">
    <property type="component" value="Unassembled WGS sequence"/>
</dbReference>
<dbReference type="PANTHER" id="PTHR31465:SF35">
    <property type="entry name" value="RTA1 DOMAIN PROTEIN-RELATED"/>
    <property type="match status" value="1"/>
</dbReference>
<keyword evidence="3 5" id="KW-1133">Transmembrane helix</keyword>
<dbReference type="EMBL" id="JAVRQU010000006">
    <property type="protein sequence ID" value="KAK5701750.1"/>
    <property type="molecule type" value="Genomic_DNA"/>
</dbReference>
<gene>
    <name evidence="6" type="ORF">LTR97_004568</name>
</gene>
<dbReference type="Pfam" id="PF04479">
    <property type="entry name" value="RTA1"/>
    <property type="match status" value="1"/>
</dbReference>
<evidence type="ECO:0000256" key="2">
    <source>
        <dbReference type="ARBA" id="ARBA00022692"/>
    </source>
</evidence>
<evidence type="ECO:0000313" key="6">
    <source>
        <dbReference type="EMBL" id="KAK5701750.1"/>
    </source>
</evidence>
<proteinExistence type="predicted"/>
<organism evidence="6 7">
    <name type="scientific">Elasticomyces elasticus</name>
    <dbReference type="NCBI Taxonomy" id="574655"/>
    <lineage>
        <taxon>Eukaryota</taxon>
        <taxon>Fungi</taxon>
        <taxon>Dikarya</taxon>
        <taxon>Ascomycota</taxon>
        <taxon>Pezizomycotina</taxon>
        <taxon>Dothideomycetes</taxon>
        <taxon>Dothideomycetidae</taxon>
        <taxon>Mycosphaerellales</taxon>
        <taxon>Teratosphaeriaceae</taxon>
        <taxon>Elasticomyces</taxon>
    </lineage>
</organism>
<feature type="transmembrane region" description="Helical" evidence="5">
    <location>
        <begin position="210"/>
        <end position="231"/>
    </location>
</feature>
<reference evidence="6" key="1">
    <citation type="submission" date="2023-08" db="EMBL/GenBank/DDBJ databases">
        <title>Black Yeasts Isolated from many extreme environments.</title>
        <authorList>
            <person name="Coleine C."/>
            <person name="Stajich J.E."/>
            <person name="Selbmann L."/>
        </authorList>
    </citation>
    <scope>NUCLEOTIDE SEQUENCE</scope>
    <source>
        <strain evidence="6">CCFEE 5810</strain>
    </source>
</reference>
<dbReference type="GO" id="GO:0016020">
    <property type="term" value="C:membrane"/>
    <property type="evidence" value="ECO:0007669"/>
    <property type="project" value="UniProtKB-SubCell"/>
</dbReference>
<evidence type="ECO:0000256" key="4">
    <source>
        <dbReference type="ARBA" id="ARBA00023136"/>
    </source>
</evidence>
<feature type="transmembrane region" description="Helical" evidence="5">
    <location>
        <begin position="20"/>
        <end position="41"/>
    </location>
</feature>
<keyword evidence="2 5" id="KW-0812">Transmembrane</keyword>
<comment type="caution">
    <text evidence="6">The sequence shown here is derived from an EMBL/GenBank/DDBJ whole genome shotgun (WGS) entry which is preliminary data.</text>
</comment>
<evidence type="ECO:0000256" key="1">
    <source>
        <dbReference type="ARBA" id="ARBA00004141"/>
    </source>
</evidence>
<evidence type="ECO:0000256" key="3">
    <source>
        <dbReference type="ARBA" id="ARBA00022989"/>
    </source>
</evidence>
<accession>A0AAN7W8Q2</accession>
<feature type="transmembrane region" description="Helical" evidence="5">
    <location>
        <begin position="243"/>
        <end position="263"/>
    </location>
</feature>
<name>A0AAN7W8Q2_9PEZI</name>